<evidence type="ECO:0000256" key="2">
    <source>
        <dbReference type="ARBA" id="ARBA00023002"/>
    </source>
</evidence>
<accession>Q5KE95</accession>
<dbReference type="PROSITE" id="PS00671">
    <property type="entry name" value="D_2_HYDROXYACID_DH_3"/>
    <property type="match status" value="1"/>
</dbReference>
<dbReference type="InterPro" id="IPR029753">
    <property type="entry name" value="D-isomer_DH_CS"/>
</dbReference>
<dbReference type="Proteomes" id="UP000002149">
    <property type="component" value="Chromosome 7"/>
</dbReference>
<dbReference type="EMBL" id="AE017347">
    <property type="protein sequence ID" value="AAW44502.1"/>
    <property type="molecule type" value="Genomic_DNA"/>
</dbReference>
<organism evidence="5 6">
    <name type="scientific">Cryptococcus deneoformans (strain JEC21 / ATCC MYA-565)</name>
    <name type="common">Cryptococcus neoformans var. neoformans serotype D</name>
    <dbReference type="NCBI Taxonomy" id="214684"/>
    <lineage>
        <taxon>Eukaryota</taxon>
        <taxon>Fungi</taxon>
        <taxon>Dikarya</taxon>
        <taxon>Basidiomycota</taxon>
        <taxon>Agaricomycotina</taxon>
        <taxon>Tremellomycetes</taxon>
        <taxon>Tremellales</taxon>
        <taxon>Cryptococcaceae</taxon>
        <taxon>Cryptococcus</taxon>
        <taxon>Cryptococcus neoformans species complex</taxon>
    </lineage>
</organism>
<feature type="compositionally biased region" description="Pro residues" evidence="3">
    <location>
        <begin position="15"/>
        <end position="32"/>
    </location>
</feature>
<dbReference type="AlphaFoldDB" id="Q5KE95"/>
<evidence type="ECO:0000256" key="3">
    <source>
        <dbReference type="SAM" id="MobiDB-lite"/>
    </source>
</evidence>
<dbReference type="Gene3D" id="3.40.50.720">
    <property type="entry name" value="NAD(P)-binding Rossmann-like Domain"/>
    <property type="match status" value="2"/>
</dbReference>
<dbReference type="PANTHER" id="PTHR42938">
    <property type="entry name" value="FORMATE DEHYDROGENASE 1"/>
    <property type="match status" value="1"/>
</dbReference>
<feature type="compositionally biased region" description="Low complexity" evidence="3">
    <location>
        <begin position="210"/>
        <end position="222"/>
    </location>
</feature>
<dbReference type="SUPFAM" id="SSF52283">
    <property type="entry name" value="Formate/glycerate dehydrogenase catalytic domain-like"/>
    <property type="match status" value="1"/>
</dbReference>
<protein>
    <recommendedName>
        <fullName evidence="1">D-3-phosphoglycerate dehydrogenase</fullName>
    </recommendedName>
</protein>
<dbReference type="eggNOG" id="KOG0068">
    <property type="taxonomic scope" value="Eukaryota"/>
</dbReference>
<dbReference type="KEGG" id="cne:CNG01280"/>
<dbReference type="RefSeq" id="XP_024513186.1">
    <property type="nucleotide sequence ID" value="XM_024657518.1"/>
</dbReference>
<keyword evidence="2" id="KW-0560">Oxidoreductase</keyword>
<dbReference type="Pfam" id="PF02826">
    <property type="entry name" value="2-Hacid_dh_C"/>
    <property type="match status" value="1"/>
</dbReference>
<evidence type="ECO:0000259" key="4">
    <source>
        <dbReference type="Pfam" id="PF02826"/>
    </source>
</evidence>
<gene>
    <name evidence="5" type="ordered locus">CNG01280</name>
</gene>
<dbReference type="GeneID" id="3258907"/>
<evidence type="ECO:0000256" key="1">
    <source>
        <dbReference type="ARBA" id="ARBA00021582"/>
    </source>
</evidence>
<dbReference type="STRING" id="214684.Q5KE95"/>
<evidence type="ECO:0000313" key="6">
    <source>
        <dbReference type="Proteomes" id="UP000002149"/>
    </source>
</evidence>
<keyword evidence="6" id="KW-1185">Reference proteome</keyword>
<dbReference type="FunFam" id="3.40.50.720:FF:001683">
    <property type="entry name" value="Phosphoglycerate dehydrogenase"/>
    <property type="match status" value="1"/>
</dbReference>
<feature type="region of interest" description="Disordered" evidence="3">
    <location>
        <begin position="210"/>
        <end position="230"/>
    </location>
</feature>
<dbReference type="OMA" id="PMDRHKV"/>
<dbReference type="OrthoDB" id="2568883at2759"/>
<dbReference type="VEuPathDB" id="FungiDB:CNG01280"/>
<dbReference type="HOGENOM" id="CLU_075598_0_0_1"/>
<reference evidence="5 6" key="1">
    <citation type="journal article" date="2005" name="Science">
        <title>The genome of the basidiomycetous yeast and human pathogen Cryptococcus neoformans.</title>
        <authorList>
            <person name="Loftus B.J."/>
            <person name="Fung E."/>
            <person name="Roncaglia P."/>
            <person name="Rowley D."/>
            <person name="Amedeo P."/>
            <person name="Bruno D."/>
            <person name="Vamathevan J."/>
            <person name="Miranda M."/>
            <person name="Anderson I.J."/>
            <person name="Fraser J.A."/>
            <person name="Allen J.E."/>
            <person name="Bosdet I.E."/>
            <person name="Brent M.R."/>
            <person name="Chiu R."/>
            <person name="Doering T.L."/>
            <person name="Donlin M.J."/>
            <person name="D'Souza C.A."/>
            <person name="Fox D.S."/>
            <person name="Grinberg V."/>
            <person name="Fu J."/>
            <person name="Fukushima M."/>
            <person name="Haas B.J."/>
            <person name="Huang J.C."/>
            <person name="Janbon G."/>
            <person name="Jones S.J."/>
            <person name="Koo H.L."/>
            <person name="Krzywinski M.I."/>
            <person name="Kwon-Chung J.K."/>
            <person name="Lengeler K.B."/>
            <person name="Maiti R."/>
            <person name="Marra M.A."/>
            <person name="Marra R.E."/>
            <person name="Mathewson C.A."/>
            <person name="Mitchell T.G."/>
            <person name="Pertea M."/>
            <person name="Riggs F.R."/>
            <person name="Salzberg S.L."/>
            <person name="Schein J.E."/>
            <person name="Shvartsbeyn A."/>
            <person name="Shin H."/>
            <person name="Shumway M."/>
            <person name="Specht C.A."/>
            <person name="Suh B.B."/>
            <person name="Tenney A."/>
            <person name="Utterback T.R."/>
            <person name="Wickes B.L."/>
            <person name="Wortman J.R."/>
            <person name="Wye N.H."/>
            <person name="Kronstad J.W."/>
            <person name="Lodge J.K."/>
            <person name="Heitman J."/>
            <person name="Davis R.W."/>
            <person name="Fraser C.M."/>
            <person name="Hyman R.W."/>
        </authorList>
    </citation>
    <scope>NUCLEOTIDE SEQUENCE [LARGE SCALE GENOMIC DNA]</scope>
    <source>
        <strain evidence="6">JEC21 / ATCC MYA-565</strain>
    </source>
</reference>
<name>Q5KE95_CRYD1</name>
<dbReference type="InterPro" id="IPR006140">
    <property type="entry name" value="D-isomer_DH_NAD-bd"/>
</dbReference>
<evidence type="ECO:0000313" key="5">
    <source>
        <dbReference type="EMBL" id="AAW44502.1"/>
    </source>
</evidence>
<dbReference type="InterPro" id="IPR036291">
    <property type="entry name" value="NAD(P)-bd_dom_sf"/>
</dbReference>
<sequence>MDLPAVKLTITSPSPTTPSDPPPVSPYLPTPPPEALLPSSLAAVYVPTPIHPTALAYAKTKFARVIPSHEMSPEEAWPLTNGVICRANLITREMLDKEGKLMGLAIVGVGYDSIDIEGCKEKGVTLMNCPGENSQVVAELTLSLTLALLRRVPELDRRLRAGETMLSINNLGRTLRGKVVGMVGISATARRAAAIFHHAFDCTIRTFSPTSPPTRWSPSHPSGPLPHTRHSSLSSMLPLIDILTLHCPLTPSSRNMISTGQLRMMKKGSVLVNLSRGVVVDEVALADELRREQNDDAGVRRVWGAASDVFVVEPIR</sequence>
<dbReference type="GO" id="GO:0004617">
    <property type="term" value="F:phosphoglycerate dehydrogenase activity"/>
    <property type="evidence" value="ECO:0000318"/>
    <property type="project" value="GO_Central"/>
</dbReference>
<dbReference type="GO" id="GO:0051287">
    <property type="term" value="F:NAD binding"/>
    <property type="evidence" value="ECO:0007669"/>
    <property type="project" value="InterPro"/>
</dbReference>
<dbReference type="InParanoid" id="Q5KE95"/>
<proteinExistence type="predicted"/>
<dbReference type="PANTHER" id="PTHR42938:SF22">
    <property type="entry name" value="D-3-PHOSPHOGLYCERATE DEHYDROGENASE"/>
    <property type="match status" value="1"/>
</dbReference>
<feature type="domain" description="D-isomer specific 2-hydroxyacid dehydrogenase NAD-binding" evidence="4">
    <location>
        <begin position="143"/>
        <end position="315"/>
    </location>
</feature>
<dbReference type="PaxDb" id="214684-Q5KE95"/>
<feature type="region of interest" description="Disordered" evidence="3">
    <location>
        <begin position="1"/>
        <end position="32"/>
    </location>
</feature>
<dbReference type="SUPFAM" id="SSF51735">
    <property type="entry name" value="NAD(P)-binding Rossmann-fold domains"/>
    <property type="match status" value="1"/>
</dbReference>